<dbReference type="EMBL" id="JAGWCR010000002">
    <property type="protein sequence ID" value="MBS3648090.1"/>
    <property type="molecule type" value="Genomic_DNA"/>
</dbReference>
<reference evidence="2" key="1">
    <citation type="submission" date="2021-04" db="EMBL/GenBank/DDBJ databases">
        <title>Pseudaminobacter soli sp. nov., isolated from paddy soil contaminated by heavy metals.</title>
        <authorList>
            <person name="Zhang K."/>
        </authorList>
    </citation>
    <scope>NUCLEOTIDE SEQUENCE</scope>
    <source>
        <strain evidence="2">19-2017</strain>
    </source>
</reference>
<sequence>MVRQVAKLLDIVPGIIFGLGALYALSIGALGAHPADPEAWRRFMTLLPVMRAPFNFLASLPGATYGSVFIIFATAAACAPLLAALGRAVPRLRFAYAHAALMAVLFSMGSAGVFQAGHPGPFRAAWLLDWSPDLDLFPAYGYVLFALTALSCLAWHISMVSGLLRR</sequence>
<name>A0A942E007_9HYPH</name>
<organism evidence="2 3">
    <name type="scientific">Pseudaminobacter soli</name>
    <name type="common">ex Zhang et al. 2022</name>
    <dbReference type="NCBI Taxonomy" id="2831468"/>
    <lineage>
        <taxon>Bacteria</taxon>
        <taxon>Pseudomonadati</taxon>
        <taxon>Pseudomonadota</taxon>
        <taxon>Alphaproteobacteria</taxon>
        <taxon>Hyphomicrobiales</taxon>
        <taxon>Phyllobacteriaceae</taxon>
        <taxon>Pseudaminobacter</taxon>
    </lineage>
</organism>
<dbReference type="Proteomes" id="UP000680348">
    <property type="component" value="Unassembled WGS sequence"/>
</dbReference>
<protein>
    <submittedName>
        <fullName evidence="2">Uncharacterized protein</fullName>
    </submittedName>
</protein>
<evidence type="ECO:0000313" key="2">
    <source>
        <dbReference type="EMBL" id="MBS3648090.1"/>
    </source>
</evidence>
<feature type="transmembrane region" description="Helical" evidence="1">
    <location>
        <begin position="12"/>
        <end position="32"/>
    </location>
</feature>
<keyword evidence="3" id="KW-1185">Reference proteome</keyword>
<evidence type="ECO:0000313" key="3">
    <source>
        <dbReference type="Proteomes" id="UP000680348"/>
    </source>
</evidence>
<comment type="caution">
    <text evidence="2">The sequence shown here is derived from an EMBL/GenBank/DDBJ whole genome shotgun (WGS) entry which is preliminary data.</text>
</comment>
<keyword evidence="1" id="KW-0812">Transmembrane</keyword>
<proteinExistence type="predicted"/>
<accession>A0A942E007</accession>
<keyword evidence="1" id="KW-1133">Transmembrane helix</keyword>
<dbReference type="AlphaFoldDB" id="A0A942E007"/>
<dbReference type="RefSeq" id="WP_188253640.1">
    <property type="nucleotide sequence ID" value="NZ_JABVCF010000002.1"/>
</dbReference>
<gene>
    <name evidence="2" type="ORF">KEU06_05535</name>
</gene>
<feature type="transmembrane region" description="Helical" evidence="1">
    <location>
        <begin position="94"/>
        <end position="117"/>
    </location>
</feature>
<keyword evidence="1" id="KW-0472">Membrane</keyword>
<feature type="transmembrane region" description="Helical" evidence="1">
    <location>
        <begin position="52"/>
        <end position="82"/>
    </location>
</feature>
<feature type="transmembrane region" description="Helical" evidence="1">
    <location>
        <begin position="137"/>
        <end position="157"/>
    </location>
</feature>
<evidence type="ECO:0000256" key="1">
    <source>
        <dbReference type="SAM" id="Phobius"/>
    </source>
</evidence>